<dbReference type="InterPro" id="IPR002156">
    <property type="entry name" value="RNaseH_domain"/>
</dbReference>
<feature type="domain" description="RNase H type-1" evidence="1">
    <location>
        <begin position="120"/>
        <end position="197"/>
    </location>
</feature>
<proteinExistence type="predicted"/>
<dbReference type="Proteomes" id="UP001472677">
    <property type="component" value="Unassembled WGS sequence"/>
</dbReference>
<dbReference type="InterPro" id="IPR036397">
    <property type="entry name" value="RNaseH_sf"/>
</dbReference>
<dbReference type="Pfam" id="PF13456">
    <property type="entry name" value="RVT_3"/>
    <property type="match status" value="1"/>
</dbReference>
<dbReference type="Gene3D" id="3.30.420.10">
    <property type="entry name" value="Ribonuclease H-like superfamily/Ribonuclease H"/>
    <property type="match status" value="1"/>
</dbReference>
<evidence type="ECO:0000313" key="2">
    <source>
        <dbReference type="EMBL" id="KAK8474609.1"/>
    </source>
</evidence>
<protein>
    <recommendedName>
        <fullName evidence="1">RNase H type-1 domain-containing protein</fullName>
    </recommendedName>
</protein>
<dbReference type="InterPro" id="IPR012337">
    <property type="entry name" value="RNaseH-like_sf"/>
</dbReference>
<dbReference type="CDD" id="cd06222">
    <property type="entry name" value="RNase_H_like"/>
    <property type="match status" value="1"/>
</dbReference>
<evidence type="ECO:0000259" key="1">
    <source>
        <dbReference type="Pfam" id="PF13456"/>
    </source>
</evidence>
<dbReference type="SUPFAM" id="SSF53098">
    <property type="entry name" value="Ribonuclease H-like"/>
    <property type="match status" value="1"/>
</dbReference>
<dbReference type="EMBL" id="JBBPBM010002803">
    <property type="protein sequence ID" value="KAK8474609.1"/>
    <property type="molecule type" value="Genomic_DNA"/>
</dbReference>
<sequence length="224" mass="23901">MHVSRIMHHLLGRDFMPPCWNFVRAFPWLRAVLLNLLVSYGEVTTQDCLPLGSRVLAAGLGPGLCPSCSLSVESSLHAFQDCQDAVEALHLDSARRPSSGPVFSSGVWSPPPSGTVAISVDGAFAPDHGTGIGVVARDSTGTVHRGMAQHSLGLSSSISTEIAVIHVGLQLADEHGWDRIVLESNCTTVVNQLNKRAGPLSYFSPFVEYHLKACGSPGLLLFFS</sequence>
<evidence type="ECO:0000313" key="3">
    <source>
        <dbReference type="Proteomes" id="UP001472677"/>
    </source>
</evidence>
<dbReference type="PANTHER" id="PTHR47723">
    <property type="entry name" value="OS05G0353850 PROTEIN"/>
    <property type="match status" value="1"/>
</dbReference>
<gene>
    <name evidence="2" type="ORF">V6N12_016036</name>
</gene>
<dbReference type="InterPro" id="IPR053151">
    <property type="entry name" value="RNase_H-like"/>
</dbReference>
<name>A0ABR1Z6D7_9ROSI</name>
<reference evidence="2 3" key="1">
    <citation type="journal article" date="2024" name="G3 (Bethesda)">
        <title>Genome assembly of Hibiscus sabdariffa L. provides insights into metabolisms of medicinal natural products.</title>
        <authorList>
            <person name="Kim T."/>
        </authorList>
    </citation>
    <scope>NUCLEOTIDE SEQUENCE [LARGE SCALE GENOMIC DNA]</scope>
    <source>
        <strain evidence="2">TK-2024</strain>
        <tissue evidence="2">Old leaves</tissue>
    </source>
</reference>
<accession>A0ABR1Z6D7</accession>
<keyword evidence="3" id="KW-1185">Reference proteome</keyword>
<dbReference type="InterPro" id="IPR044730">
    <property type="entry name" value="RNase_H-like_dom_plant"/>
</dbReference>
<dbReference type="PANTHER" id="PTHR47723:SF19">
    <property type="entry name" value="POLYNUCLEOTIDYL TRANSFERASE, RIBONUCLEASE H-LIKE SUPERFAMILY PROTEIN"/>
    <property type="match status" value="1"/>
</dbReference>
<comment type="caution">
    <text evidence="2">The sequence shown here is derived from an EMBL/GenBank/DDBJ whole genome shotgun (WGS) entry which is preliminary data.</text>
</comment>
<organism evidence="2 3">
    <name type="scientific">Hibiscus sabdariffa</name>
    <name type="common">roselle</name>
    <dbReference type="NCBI Taxonomy" id="183260"/>
    <lineage>
        <taxon>Eukaryota</taxon>
        <taxon>Viridiplantae</taxon>
        <taxon>Streptophyta</taxon>
        <taxon>Embryophyta</taxon>
        <taxon>Tracheophyta</taxon>
        <taxon>Spermatophyta</taxon>
        <taxon>Magnoliopsida</taxon>
        <taxon>eudicotyledons</taxon>
        <taxon>Gunneridae</taxon>
        <taxon>Pentapetalae</taxon>
        <taxon>rosids</taxon>
        <taxon>malvids</taxon>
        <taxon>Malvales</taxon>
        <taxon>Malvaceae</taxon>
        <taxon>Malvoideae</taxon>
        <taxon>Hibiscus</taxon>
    </lineage>
</organism>